<dbReference type="SUPFAM" id="SSF49503">
    <property type="entry name" value="Cupredoxins"/>
    <property type="match status" value="2"/>
</dbReference>
<comment type="caution">
    <text evidence="2">The sequence shown here is derived from an EMBL/GenBank/DDBJ whole genome shotgun (WGS) entry which is preliminary data.</text>
</comment>
<dbReference type="Gene3D" id="2.60.40.420">
    <property type="entry name" value="Cupredoxins - blue copper proteins"/>
    <property type="match status" value="1"/>
</dbReference>
<dbReference type="Pfam" id="PF07732">
    <property type="entry name" value="Cu-oxidase_3"/>
    <property type="match status" value="1"/>
</dbReference>
<dbReference type="EMBL" id="MLJW01000007">
    <property type="protein sequence ID" value="OIR16353.1"/>
    <property type="molecule type" value="Genomic_DNA"/>
</dbReference>
<dbReference type="PANTHER" id="PTHR11709:SF522">
    <property type="entry name" value="LACCASE-4"/>
    <property type="match status" value="1"/>
</dbReference>
<name>A0A1J5T636_9ZZZZ</name>
<dbReference type="InterPro" id="IPR011707">
    <property type="entry name" value="Cu-oxidase-like_N"/>
</dbReference>
<accession>A0A1J5T636</accession>
<protein>
    <submittedName>
        <fullName evidence="2">Multicopper oxidase</fullName>
    </submittedName>
</protein>
<proteinExistence type="predicted"/>
<dbReference type="PANTHER" id="PTHR11709">
    <property type="entry name" value="MULTI-COPPER OXIDASE"/>
    <property type="match status" value="1"/>
</dbReference>
<dbReference type="InterPro" id="IPR008972">
    <property type="entry name" value="Cupredoxin"/>
</dbReference>
<dbReference type="GO" id="GO:0005507">
    <property type="term" value="F:copper ion binding"/>
    <property type="evidence" value="ECO:0007669"/>
    <property type="project" value="InterPro"/>
</dbReference>
<feature type="domain" description="Plastocyanin-like" evidence="1">
    <location>
        <begin position="90"/>
        <end position="186"/>
    </location>
</feature>
<sequence>MCQLYAETLFGRLLVAAVACLSALLASTAYAAAPGITGPTFYLTAKTANLNQPDGAAVYAWGYGCDSAHTPGGFNPPASLMPGANCPTMQVPGPTLIVTEGQTVTVNLTNNLPAAVGNTSILFPGFQLTSTCPAGQQGLLTCEAPPGGSVTYTFTASSPGTRAYYSGTQGDLQVEMGLYGAIIVLPASIPTACTTGYAAKNLSAEAAHHESDFRLSKSAYDHPKTCYDREYLFQFAEMDPNIHNQALAQVTALAGCTAGTPACSLEVPTEPYHPAYFLINGRSMPDDMDANFAPEYPHQPYNGNPHMHPGEQTLIRVIGQGRWQHPFHEHANHVRILGRDGNLILTPPDSTGATQLAGMLMFTTDTTPGQAFDGIFYYTGRGLNWDMYGHNPGSADPLALLTCTPDANGYNTGDPTAVNYFEWCQDHNKPLQVAPFGDVASGGPATLPDPNILTNGAWYSGSPYLGPDATSRATGPTGVFQPSNIQANPSNERGFAFMWHSHNEREITTNNVFPGGMLMMMLIDSREFVIDESN</sequence>
<evidence type="ECO:0000259" key="1">
    <source>
        <dbReference type="Pfam" id="PF07732"/>
    </source>
</evidence>
<dbReference type="GO" id="GO:0016491">
    <property type="term" value="F:oxidoreductase activity"/>
    <property type="evidence" value="ECO:0007669"/>
    <property type="project" value="TreeGrafter"/>
</dbReference>
<gene>
    <name evidence="2" type="ORF">GALL_30750</name>
</gene>
<organism evidence="2">
    <name type="scientific">mine drainage metagenome</name>
    <dbReference type="NCBI Taxonomy" id="410659"/>
    <lineage>
        <taxon>unclassified sequences</taxon>
        <taxon>metagenomes</taxon>
        <taxon>ecological metagenomes</taxon>
    </lineage>
</organism>
<dbReference type="AlphaFoldDB" id="A0A1J5T636"/>
<dbReference type="InterPro" id="IPR045087">
    <property type="entry name" value="Cu-oxidase_fam"/>
</dbReference>
<evidence type="ECO:0000313" key="2">
    <source>
        <dbReference type="EMBL" id="OIR16353.1"/>
    </source>
</evidence>
<reference evidence="2" key="1">
    <citation type="submission" date="2016-10" db="EMBL/GenBank/DDBJ databases">
        <title>Sequence of Gallionella enrichment culture.</title>
        <authorList>
            <person name="Poehlein A."/>
            <person name="Muehling M."/>
            <person name="Daniel R."/>
        </authorList>
    </citation>
    <scope>NUCLEOTIDE SEQUENCE</scope>
</reference>